<accession>A0A1S1H6M4</accession>
<dbReference type="AlphaFoldDB" id="A0A1S1H6M4"/>
<dbReference type="Proteomes" id="UP000179467">
    <property type="component" value="Unassembled WGS sequence"/>
</dbReference>
<gene>
    <name evidence="2" type="ORF">BHE75_04607</name>
</gene>
<dbReference type="PROSITE" id="PS51257">
    <property type="entry name" value="PROKAR_LIPOPROTEIN"/>
    <property type="match status" value="1"/>
</dbReference>
<proteinExistence type="predicted"/>
<name>A0A1S1H6M4_9SPHN</name>
<keyword evidence="1" id="KW-0732">Signal</keyword>
<keyword evidence="3" id="KW-1185">Reference proteome</keyword>
<reference evidence="2 3" key="1">
    <citation type="submission" date="2016-09" db="EMBL/GenBank/DDBJ databases">
        <title>Metabolic pathway, cell adaptation mechanisms and a novel monoxygenase revealed through proteogenomic-transcription analysis of a Sphingomonas haloaromaticamans strain degrading the fungicide ortho-phenylphenol.</title>
        <authorList>
            <person name="Perruchon C."/>
            <person name="Papadopoulou E.S."/>
            <person name="Rousidou C."/>
            <person name="Vasileiadis S."/>
            <person name="Tanou G."/>
            <person name="Amoutzias G."/>
            <person name="Molassiotis A."/>
            <person name="Karpouzas D.G."/>
        </authorList>
    </citation>
    <scope>NUCLEOTIDE SEQUENCE [LARGE SCALE GENOMIC DNA]</scope>
    <source>
        <strain evidence="2 3">P3</strain>
    </source>
</reference>
<evidence type="ECO:0008006" key="4">
    <source>
        <dbReference type="Google" id="ProtNLM"/>
    </source>
</evidence>
<dbReference type="RefSeq" id="WP_056379782.1">
    <property type="nucleotide sequence ID" value="NZ_MIPT01000003.1"/>
</dbReference>
<protein>
    <recommendedName>
        <fullName evidence="4">Lipoprotein</fullName>
    </recommendedName>
</protein>
<evidence type="ECO:0000313" key="2">
    <source>
        <dbReference type="EMBL" id="OHT17809.1"/>
    </source>
</evidence>
<comment type="caution">
    <text evidence="2">The sequence shown here is derived from an EMBL/GenBank/DDBJ whole genome shotgun (WGS) entry which is preliminary data.</text>
</comment>
<sequence length="101" mass="11147">MRKMALVALSAAGLIAGCQRAPAFPEILMTYHDVEWLKANEDQIPVIVSECDKIMNSELKQSDLPIPVAKNCRGIKSAIASIKYSRDREDQMARARKAAGM</sequence>
<organism evidence="2 3">
    <name type="scientific">Edaphosphingomonas haloaromaticamans</name>
    <dbReference type="NCBI Taxonomy" id="653954"/>
    <lineage>
        <taxon>Bacteria</taxon>
        <taxon>Pseudomonadati</taxon>
        <taxon>Pseudomonadota</taxon>
        <taxon>Alphaproteobacteria</taxon>
        <taxon>Sphingomonadales</taxon>
        <taxon>Rhizorhabdaceae</taxon>
        <taxon>Edaphosphingomonas</taxon>
    </lineage>
</organism>
<dbReference type="OrthoDB" id="7571890at2"/>
<evidence type="ECO:0000313" key="3">
    <source>
        <dbReference type="Proteomes" id="UP000179467"/>
    </source>
</evidence>
<evidence type="ECO:0000256" key="1">
    <source>
        <dbReference type="SAM" id="SignalP"/>
    </source>
</evidence>
<dbReference type="EMBL" id="MIPT01000003">
    <property type="protein sequence ID" value="OHT17809.1"/>
    <property type="molecule type" value="Genomic_DNA"/>
</dbReference>
<feature type="signal peptide" evidence="1">
    <location>
        <begin position="1"/>
        <end position="23"/>
    </location>
</feature>
<feature type="chain" id="PRO_5010280135" description="Lipoprotein" evidence="1">
    <location>
        <begin position="24"/>
        <end position="101"/>
    </location>
</feature>